<evidence type="ECO:0000256" key="1">
    <source>
        <dbReference type="SAM" id="SignalP"/>
    </source>
</evidence>
<evidence type="ECO:0000313" key="3">
    <source>
        <dbReference type="Proteomes" id="UP000507470"/>
    </source>
</evidence>
<name>A0A6J8ADX3_MYTCO</name>
<keyword evidence="3" id="KW-1185">Reference proteome</keyword>
<keyword evidence="1" id="KW-0732">Signal</keyword>
<dbReference type="InterPro" id="IPR051077">
    <property type="entry name" value="Ca-dependent_lectin"/>
</dbReference>
<dbReference type="EMBL" id="CACVKT020001221">
    <property type="protein sequence ID" value="CAC5366245.1"/>
    <property type="molecule type" value="Genomic_DNA"/>
</dbReference>
<feature type="signal peptide" evidence="1">
    <location>
        <begin position="1"/>
        <end position="19"/>
    </location>
</feature>
<gene>
    <name evidence="2" type="ORF">MCOR_6617</name>
</gene>
<proteinExistence type="predicted"/>
<protein>
    <submittedName>
        <fullName evidence="2">Uncharacterized protein</fullName>
    </submittedName>
</protein>
<evidence type="ECO:0000313" key="2">
    <source>
        <dbReference type="EMBL" id="CAC5366245.1"/>
    </source>
</evidence>
<sequence>MFLSYLAFITTASTVFVQCHDCNDYDLSASDQSLVDMIKHYLHTSRKMECPPEGKQSTSGVTYIRWGKKVCPKGVEMVYTGQVGGNSHAYKAGGVNYLCLPNHPENGKTFSGENDQLFGAEYETDSGYKSSGMKDNLQQKEVPCAVCHQRNRSVILMIPVKKTCHKGWTSEYSGYLLTDHKTHSSKEYACVDKDAEPLDNKTV</sequence>
<accession>A0A6J8ADX3</accession>
<organism evidence="2 3">
    <name type="scientific">Mytilus coruscus</name>
    <name type="common">Sea mussel</name>
    <dbReference type="NCBI Taxonomy" id="42192"/>
    <lineage>
        <taxon>Eukaryota</taxon>
        <taxon>Metazoa</taxon>
        <taxon>Spiralia</taxon>
        <taxon>Lophotrochozoa</taxon>
        <taxon>Mollusca</taxon>
        <taxon>Bivalvia</taxon>
        <taxon>Autobranchia</taxon>
        <taxon>Pteriomorphia</taxon>
        <taxon>Mytilida</taxon>
        <taxon>Mytiloidea</taxon>
        <taxon>Mytilidae</taxon>
        <taxon>Mytilinae</taxon>
        <taxon>Mytilus</taxon>
    </lineage>
</organism>
<feature type="chain" id="PRO_5026991423" evidence="1">
    <location>
        <begin position="20"/>
        <end position="203"/>
    </location>
</feature>
<dbReference type="PANTHER" id="PTHR24024">
    <property type="entry name" value="PULMONARY SURFACTANT-ASSOCIATED PROTEIN A"/>
    <property type="match status" value="1"/>
</dbReference>
<dbReference type="OrthoDB" id="6127486at2759"/>
<dbReference type="Proteomes" id="UP000507470">
    <property type="component" value="Unassembled WGS sequence"/>
</dbReference>
<dbReference type="GO" id="GO:0005615">
    <property type="term" value="C:extracellular space"/>
    <property type="evidence" value="ECO:0007669"/>
    <property type="project" value="TreeGrafter"/>
</dbReference>
<reference evidence="2 3" key="1">
    <citation type="submission" date="2020-06" db="EMBL/GenBank/DDBJ databases">
        <authorList>
            <person name="Li R."/>
            <person name="Bekaert M."/>
        </authorList>
    </citation>
    <scope>NUCLEOTIDE SEQUENCE [LARGE SCALE GENOMIC DNA]</scope>
    <source>
        <strain evidence="3">wild</strain>
    </source>
</reference>
<dbReference type="AlphaFoldDB" id="A0A6J8ADX3"/>
<dbReference type="PANTHER" id="PTHR24024:SF18">
    <property type="entry name" value="SHORT-CHAIN COLLAGEN C4-LIKE"/>
    <property type="match status" value="1"/>
</dbReference>